<dbReference type="GO" id="GO:0016787">
    <property type="term" value="F:hydrolase activity"/>
    <property type="evidence" value="ECO:0007669"/>
    <property type="project" value="UniProtKB-KW"/>
</dbReference>
<dbReference type="Pfam" id="PF02638">
    <property type="entry name" value="GHL10"/>
    <property type="match status" value="1"/>
</dbReference>
<dbReference type="PROSITE" id="PS50853">
    <property type="entry name" value="FN3"/>
    <property type="match status" value="1"/>
</dbReference>
<keyword evidence="5" id="KW-0378">Hydrolase</keyword>
<evidence type="ECO:0000256" key="2">
    <source>
        <dbReference type="SAM" id="MobiDB-lite"/>
    </source>
</evidence>
<reference evidence="5 6" key="1">
    <citation type="submission" date="2015-12" db="EMBL/GenBank/DDBJ databases">
        <authorList>
            <person name="Shamseldin A."/>
            <person name="Moawad H."/>
            <person name="Abd El-Rahim W.M."/>
            <person name="Sadowsky M.J."/>
        </authorList>
    </citation>
    <scope>NUCLEOTIDE SEQUENCE [LARGE SCALE GENOMIC DNA]</scope>
    <source>
        <strain evidence="5 6">DG5B</strain>
    </source>
</reference>
<proteinExistence type="predicted"/>
<dbReference type="Gene3D" id="2.60.40.10">
    <property type="entry name" value="Immunoglobulins"/>
    <property type="match status" value="1"/>
</dbReference>
<feature type="domain" description="Fibronectin type-III" evidence="4">
    <location>
        <begin position="426"/>
        <end position="532"/>
    </location>
</feature>
<organism evidence="5 6">
    <name type="scientific">Hymenobacter sedentarius</name>
    <dbReference type="NCBI Taxonomy" id="1411621"/>
    <lineage>
        <taxon>Bacteria</taxon>
        <taxon>Pseudomonadati</taxon>
        <taxon>Bacteroidota</taxon>
        <taxon>Cytophagia</taxon>
        <taxon>Cytophagales</taxon>
        <taxon>Hymenobacteraceae</taxon>
        <taxon>Hymenobacter</taxon>
    </lineage>
</organism>
<evidence type="ECO:0000259" key="4">
    <source>
        <dbReference type="PROSITE" id="PS50853"/>
    </source>
</evidence>
<dbReference type="InterPro" id="IPR058692">
    <property type="entry name" value="Fn3_SaeA_2nd"/>
</dbReference>
<keyword evidence="1 3" id="KW-0732">Signal</keyword>
<dbReference type="OrthoDB" id="9773203at2"/>
<dbReference type="AlphaFoldDB" id="A0A0U4APY7"/>
<dbReference type="SUPFAM" id="SSF51445">
    <property type="entry name" value="(Trans)glycosidases"/>
    <property type="match status" value="1"/>
</dbReference>
<dbReference type="InterPro" id="IPR003790">
    <property type="entry name" value="GHL10"/>
</dbReference>
<protein>
    <submittedName>
        <fullName evidence="5">Glycoside hydrolase</fullName>
    </submittedName>
</protein>
<accession>A0A0U4APY7</accession>
<feature type="signal peptide" evidence="3">
    <location>
        <begin position="1"/>
        <end position="28"/>
    </location>
</feature>
<dbReference type="SUPFAM" id="SSF49265">
    <property type="entry name" value="Fibronectin type III"/>
    <property type="match status" value="1"/>
</dbReference>
<dbReference type="InterPro" id="IPR003961">
    <property type="entry name" value="FN3_dom"/>
</dbReference>
<evidence type="ECO:0000313" key="5">
    <source>
        <dbReference type="EMBL" id="ALW85621.1"/>
    </source>
</evidence>
<dbReference type="Pfam" id="PF25833">
    <property type="entry name" value="Fn3_SaeA_3rd"/>
    <property type="match status" value="1"/>
</dbReference>
<evidence type="ECO:0000256" key="1">
    <source>
        <dbReference type="ARBA" id="ARBA00022729"/>
    </source>
</evidence>
<dbReference type="Gene3D" id="3.20.20.80">
    <property type="entry name" value="Glycosidases"/>
    <property type="match status" value="1"/>
</dbReference>
<feature type="chain" id="PRO_5006846951" evidence="3">
    <location>
        <begin position="29"/>
        <end position="606"/>
    </location>
</feature>
<dbReference type="PANTHER" id="PTHR43405">
    <property type="entry name" value="GLYCOSYL HYDROLASE DIGH"/>
    <property type="match status" value="1"/>
</dbReference>
<gene>
    <name evidence="5" type="ORF">AUC43_11265</name>
</gene>
<dbReference type="Proteomes" id="UP000059542">
    <property type="component" value="Chromosome"/>
</dbReference>
<name>A0A0U4APY7_9BACT</name>
<evidence type="ECO:0000256" key="3">
    <source>
        <dbReference type="SAM" id="SignalP"/>
    </source>
</evidence>
<feature type="region of interest" description="Disordered" evidence="2">
    <location>
        <begin position="540"/>
        <end position="586"/>
    </location>
</feature>
<dbReference type="KEGG" id="hyg:AUC43_11265"/>
<dbReference type="InterPro" id="IPR036116">
    <property type="entry name" value="FN3_sf"/>
</dbReference>
<dbReference type="RefSeq" id="WP_068193287.1">
    <property type="nucleotide sequence ID" value="NZ_CP013909.1"/>
</dbReference>
<sequence>MLRSFHAGRFLFFLFAIAWSSLGAPAQARISADSTDTPPPKHELRGMWIATVENIDWPNQRGQAPEQYRRDYRRLLDAGQRAGINAVFVQIRPASDAFYKSTLEPWSKWLTGVQGKAPAGGDDPLPFLITEAHRRGMEFHAWFNPYRATMDSVTRRLAPNHPYRQHPQWFLRYGGQLLYNPGLPEVRAHITRVILDVVRRYDIDAVHFDDYFYPYPEPGQVFHDEAAFRDFNPDHFEKLADWRRNNVNVLIHDLHDSIRLAKRWVKFGISPFGVWMNKSADPLGSDTRAGQPSFSNLYADSRLWLEKGWIDYIVPQLYWSSNFRLVPYPILLEWWTRNHFDRHLYIGHGTYRMLESTRSDTTWRNPRELPRQIRLNRSYDGEAPGSVFFSAKSLLANPLHTTDSLRQNLFRYPALVPPMPWMDAVPPLPVANLTLRRLSHYVTLNWQPGPAAPDGDVATYYVLYRFEANERSTPNDPRRILALPRPAPGFPATFVDTAAVPGQAYAYYVTAVDRLHNESRPMRVITMGLQSTEIAQGQAPAGATSTGARPATVAAQPGASRPQPRIVLRPNGPNESPEASTPFTKVKMKVKEKPKRRGFFAKLFGN</sequence>
<dbReference type="InterPro" id="IPR013783">
    <property type="entry name" value="Ig-like_fold"/>
</dbReference>
<keyword evidence="6" id="KW-1185">Reference proteome</keyword>
<dbReference type="InterPro" id="IPR017853">
    <property type="entry name" value="GH"/>
</dbReference>
<feature type="compositionally biased region" description="Polar residues" evidence="2">
    <location>
        <begin position="573"/>
        <end position="583"/>
    </location>
</feature>
<dbReference type="EMBL" id="CP013909">
    <property type="protein sequence ID" value="ALW85621.1"/>
    <property type="molecule type" value="Genomic_DNA"/>
</dbReference>
<dbReference type="InterPro" id="IPR052177">
    <property type="entry name" value="Divisome_Glycosyl_Hydrolase"/>
</dbReference>
<evidence type="ECO:0000313" key="6">
    <source>
        <dbReference type="Proteomes" id="UP000059542"/>
    </source>
</evidence>
<dbReference type="PANTHER" id="PTHR43405:SF1">
    <property type="entry name" value="GLYCOSYL HYDROLASE DIGH"/>
    <property type="match status" value="1"/>
</dbReference>